<organism evidence="3 4">
    <name type="scientific">Nonomuraea thailandensis</name>
    <dbReference type="NCBI Taxonomy" id="1188745"/>
    <lineage>
        <taxon>Bacteria</taxon>
        <taxon>Bacillati</taxon>
        <taxon>Actinomycetota</taxon>
        <taxon>Actinomycetes</taxon>
        <taxon>Streptosporangiales</taxon>
        <taxon>Streptosporangiaceae</taxon>
        <taxon>Nonomuraea</taxon>
    </lineage>
</organism>
<dbReference type="InterPro" id="IPR050708">
    <property type="entry name" value="T6SS_VgrG/RHS"/>
</dbReference>
<keyword evidence="4" id="KW-1185">Reference proteome</keyword>
<dbReference type="EMBL" id="JAMZEB010000002">
    <property type="protein sequence ID" value="MCP2358258.1"/>
    <property type="molecule type" value="Genomic_DNA"/>
</dbReference>
<dbReference type="NCBIfam" id="TIGR03696">
    <property type="entry name" value="Rhs_assc_core"/>
    <property type="match status" value="1"/>
</dbReference>
<dbReference type="InterPro" id="IPR006530">
    <property type="entry name" value="YD"/>
</dbReference>
<dbReference type="Proteomes" id="UP001139648">
    <property type="component" value="Unassembled WGS sequence"/>
</dbReference>
<dbReference type="Pfam" id="PF05593">
    <property type="entry name" value="RHS_repeat"/>
    <property type="match status" value="2"/>
</dbReference>
<reference evidence="3" key="1">
    <citation type="submission" date="2022-06" db="EMBL/GenBank/DDBJ databases">
        <title>Sequencing the genomes of 1000 actinobacteria strains.</title>
        <authorList>
            <person name="Klenk H.-P."/>
        </authorList>
    </citation>
    <scope>NUCLEOTIDE SEQUENCE</scope>
    <source>
        <strain evidence="3">DSM 46694</strain>
    </source>
</reference>
<feature type="region of interest" description="Disordered" evidence="1">
    <location>
        <begin position="1765"/>
        <end position="1794"/>
    </location>
</feature>
<dbReference type="InterPro" id="IPR022385">
    <property type="entry name" value="Rhs_assc_core"/>
</dbReference>
<keyword evidence="2" id="KW-0732">Signal</keyword>
<evidence type="ECO:0000256" key="1">
    <source>
        <dbReference type="SAM" id="MobiDB-lite"/>
    </source>
</evidence>
<accession>A0A9X2GPT1</accession>
<dbReference type="RefSeq" id="WP_253745345.1">
    <property type="nucleotide sequence ID" value="NZ_BAABKA010000065.1"/>
</dbReference>
<dbReference type="PANTHER" id="PTHR32305:SF17">
    <property type="entry name" value="TRNA NUCLEASE WAPA"/>
    <property type="match status" value="1"/>
</dbReference>
<evidence type="ECO:0000313" key="4">
    <source>
        <dbReference type="Proteomes" id="UP001139648"/>
    </source>
</evidence>
<dbReference type="InterPro" id="IPR031325">
    <property type="entry name" value="RHS_repeat"/>
</dbReference>
<protein>
    <submittedName>
        <fullName evidence="3">RHS repeat-associated protein</fullName>
    </submittedName>
</protein>
<dbReference type="Gene3D" id="2.180.10.10">
    <property type="entry name" value="RHS repeat-associated core"/>
    <property type="match status" value="2"/>
</dbReference>
<evidence type="ECO:0000313" key="3">
    <source>
        <dbReference type="EMBL" id="MCP2358258.1"/>
    </source>
</evidence>
<feature type="region of interest" description="Disordered" evidence="1">
    <location>
        <begin position="952"/>
        <end position="977"/>
    </location>
</feature>
<sequence>MLSRILIILTLLCGGLTAPALKAPLGDTATRMAPPELDWRAALERSAAPPGSPRVTAIRSAPEVRSTPAPEPKRTELPAATSAEVRLDAKAQRVGPLEVSGAAGTIARVEVLEERPGLPGLLFRISAATRVSVDFAGFAERYGAGYADRLKLVRLPECALTGGCERRRAPSLKDGTDRPVLPSVKSGTKLSAQVPAGLFAVTAGPEGEEGSFKATPLALSGDWQVITGSGNFTYTYDVPLQQAPAGPTPSLSLGYSSGTVDGLVSGKNTQSGPIGLGWGDFADAFIERRYNSCRADGQGSDDLCWKSDNATISLNGRSGELVPLPGTPTKQWRLKDDPRWRIEQLTGAKNGDNDGEHWKVTTPDGVQYFFGRGVNPDVGAETHSAWTVPVFGDDAGEPCNAETPLPWCVQAWRWNLDLVIDPHDNVQQYEYRKEINHYAALNGWPGFEHTEYVRGGALELLKYGKRRAANETEPSARVTFDLDYRCVDLAAGCSQPTAATAASYPDTPVDLMCFTEVCTEHSPTFFTALRYVSLTTQVEVGEEKFADVDRILLSHAFPDPDPNRTGDQKLYLTAIQRKGMSEEERITMPPVTFWPTLLSNRVDTAGGLSAMPHYRVGVVTNETGGQVIVTYGRPHPCPSPIPDPPNWHLNTRNCFPHWHAPDGGAAGFAVFHKYVVTQVEQRDTVGGSPAMITSYKYGDQVGAGFPNAAWHHDRDEFVSNANQTWSEWRGYADMLVTQGGGRTQYRLFRGMNGDRLAGDPFPGPGSRVARTSSLDGTVTNVNDENWLAGGVLDQQELRADGSVEHGTVTGYHAQRTVDAAGPDPLDDAWFVMPSDRVERRRDPAGGALVRSRSQTVYNGLLGTPDKVIEHGWLASAGDERCTVTVPTVNTDRWLLDLPASVTRYGNATCDGPELAREEYAYDGGAFGAAATARGDRTGARVKITSTPTWAPTTTTYDRLGRPLKVTDPNGHTTTTAHTPAIRYPATTTVTDHLGHRTTTTWFRPRQAPKATTDARGARTSFSYDALGRTRTVHRPTEQGGAASYEFGYDLDPDKTRPGVVRTRRLQDTTRYVDSWVLHDSWLRPRQTHVLSPESGKVIVTDTRYEGRGLVAATSQPQALTGTAGAGLLPVPAGGWANDETTAYDELRRPVWQISWTAGAARRSVVTDYTHDSVTTTPHPLAGGVVRTVSDAHGRVTKVEERDGAAWRPTQYGYDKADRLTTITDPAGNTITNTYDLAGRKIAMTDPDMGAWTYGFDAAGNQTRATNAAGTQVHTLYDALDRPAERRRDSPAGALLAKWEYDAAGETGLLDKTTRVEGGSSYVVDVTGYDGRARPTGQTWVFPDASYTVGYGYDAADHPTRITYPAVGGLPAETVTTTYNDVGLASTMTGAAEYVWAALYDDRARSVWNLSGSRSVPFSRVTEYDADQRVKAIKAGGGDTTLQDLRFTYDDTFGDVVDRLTTLNGQSWRECFDHDDRRRLTRAFTTTGTCATGTPGTGAHAYDHAYTFSVDGNLTRRAEGGTPIAYTYPAAGGARPHAPTAVGGDTYTWNANGDLASRTVSGQTQTLAWSPERLLLAAGSSSFVYDADGERLQRRTPAGTTRYIDGHEITGSKAVRTYRFNDTPIAIRTAGGVEFLATDNQGSVQLSVPAGATAAAHVRSYQPYGRPGGTDRTATDRGWIGQIEDASTGLSYLNARYYDPSMGRFVSPDPLFDVARPQTLNPYAYGLNNPTAFSDPSGLIPDACAFGEVKCSFNGKGWINVQPVPSTPDPPPAAQELCAPGSSGNNHPACGPRRERATITGDEDLTVEDLAERVNDGTDTALDVTELGMELCTDSLGCAQITEFVEMTDGIGYATGALGVVIDCESEGWTSQACVKGAILEGGQLIPGVGVVFLTLDVLDQFGLVDPVIDFVQELFTSDGRSPVRTCDSGSRPEYGCTHLPSGGQGEHTGSAGVPPPCEGCAAPQAGPCPVRGCDHNSYNLDD</sequence>
<comment type="caution">
    <text evidence="3">The sequence shown here is derived from an EMBL/GenBank/DDBJ whole genome shotgun (WGS) entry which is preliminary data.</text>
</comment>
<proteinExistence type="predicted"/>
<feature type="signal peptide" evidence="2">
    <location>
        <begin position="1"/>
        <end position="22"/>
    </location>
</feature>
<dbReference type="PANTHER" id="PTHR32305">
    <property type="match status" value="1"/>
</dbReference>
<name>A0A9X2GPT1_9ACTN</name>
<gene>
    <name evidence="3" type="ORF">HD597_005278</name>
</gene>
<evidence type="ECO:0000256" key="2">
    <source>
        <dbReference type="SAM" id="SignalP"/>
    </source>
</evidence>
<dbReference type="NCBIfam" id="TIGR01643">
    <property type="entry name" value="YD_repeat_2x"/>
    <property type="match status" value="1"/>
</dbReference>
<feature type="chain" id="PRO_5040872749" evidence="2">
    <location>
        <begin position="23"/>
        <end position="1982"/>
    </location>
</feature>